<dbReference type="InterPro" id="IPR004843">
    <property type="entry name" value="Calcineurin-like_PHP"/>
</dbReference>
<keyword evidence="2 6" id="KW-0812">Transmembrane</keyword>
<dbReference type="PANTHER" id="PTHR13315">
    <property type="entry name" value="METALLO PHOSPHOESTERASE RELATED"/>
    <property type="match status" value="1"/>
</dbReference>
<evidence type="ECO:0000256" key="1">
    <source>
        <dbReference type="ARBA" id="ARBA00004141"/>
    </source>
</evidence>
<evidence type="ECO:0000313" key="9">
    <source>
        <dbReference type="Proteomes" id="UP001219933"/>
    </source>
</evidence>
<feature type="domain" description="Calcineurin-like phosphoesterase" evidence="7">
    <location>
        <begin position="12"/>
        <end position="255"/>
    </location>
</feature>
<protein>
    <recommendedName>
        <fullName evidence="7">Calcineurin-like phosphoesterase domain-containing protein</fullName>
    </recommendedName>
</protein>
<feature type="region of interest" description="Disordered" evidence="5">
    <location>
        <begin position="260"/>
        <end position="289"/>
    </location>
</feature>
<dbReference type="Proteomes" id="UP001219933">
    <property type="component" value="Chromosome 5"/>
</dbReference>
<dbReference type="Pfam" id="PF00149">
    <property type="entry name" value="Metallophos"/>
    <property type="match status" value="1"/>
</dbReference>
<dbReference type="GO" id="GO:0005783">
    <property type="term" value="C:endoplasmic reticulum"/>
    <property type="evidence" value="ECO:0007669"/>
    <property type="project" value="TreeGrafter"/>
</dbReference>
<dbReference type="PANTHER" id="PTHR13315:SF4">
    <property type="entry name" value="METALLOPHOSPHOESTERASE, ISOFORM E"/>
    <property type="match status" value="1"/>
</dbReference>
<proteinExistence type="predicted"/>
<keyword evidence="4 6" id="KW-0472">Membrane</keyword>
<comment type="subcellular location">
    <subcellularLocation>
        <location evidence="1">Membrane</location>
        <topology evidence="1">Multi-pass membrane protein</topology>
    </subcellularLocation>
</comment>
<organism evidence="8 9">
    <name type="scientific">Malassezia cuniculi</name>
    <dbReference type="NCBI Taxonomy" id="948313"/>
    <lineage>
        <taxon>Eukaryota</taxon>
        <taxon>Fungi</taxon>
        <taxon>Dikarya</taxon>
        <taxon>Basidiomycota</taxon>
        <taxon>Ustilaginomycotina</taxon>
        <taxon>Malasseziomycetes</taxon>
        <taxon>Malasseziales</taxon>
        <taxon>Malasseziaceae</taxon>
        <taxon>Malassezia</taxon>
    </lineage>
</organism>
<accession>A0AAF0EU25</accession>
<sequence length="477" mass="53171">MPLPHEHDAFDVLVIADPQIIDQGTYGYAWPLYQLAKLVSDVYLRKGWLAITGRGLGSWLFAPRWRNDLVVFLGDMSDRGRWSHDLSSWTGLQNRWERIYRGAKLIHNAGGQGITRRTSGSAIPAVLVPGNHDIGLPDRNGAPQHAYADAHMYFYQRYAMSVNEKHVLDANSSMRSWNVRLPISADNSATTHELVLINALDLVGMEPWGDYYNKNFIESAKKHAPDTTSLVEAVQSDISSVRNIPRILFSHVPLARDSDEHSCDVPWRTSRHGVRRESKRGGVPGGNILQGGGIDKTYQNLVQPHVSSWVLDSIEPAVVFSGDDHDHCEAIHKGVRTTAKIDGSVHGFAETDTPELTVKSVSMLEGVRRPGYARLRLYAPHSTAGAPSIDYEPCLLPDQMGIWLWVYLPCAVLTVAFLVYKSIPRTPLLPIADEIPLDGSVPVRKKQVRKHIPRILRNIYTVGLAPFILWVAIQVAT</sequence>
<dbReference type="GO" id="GO:0006506">
    <property type="term" value="P:GPI anchor biosynthetic process"/>
    <property type="evidence" value="ECO:0007669"/>
    <property type="project" value="InterPro"/>
</dbReference>
<evidence type="ECO:0000259" key="7">
    <source>
        <dbReference type="Pfam" id="PF00149"/>
    </source>
</evidence>
<evidence type="ECO:0000256" key="6">
    <source>
        <dbReference type="SAM" id="Phobius"/>
    </source>
</evidence>
<evidence type="ECO:0000256" key="4">
    <source>
        <dbReference type="ARBA" id="ARBA00023136"/>
    </source>
</evidence>
<evidence type="ECO:0000256" key="3">
    <source>
        <dbReference type="ARBA" id="ARBA00022989"/>
    </source>
</evidence>
<evidence type="ECO:0000313" key="8">
    <source>
        <dbReference type="EMBL" id="WFD36820.1"/>
    </source>
</evidence>
<keyword evidence="3 6" id="KW-1133">Transmembrane helix</keyword>
<evidence type="ECO:0000256" key="2">
    <source>
        <dbReference type="ARBA" id="ARBA00022692"/>
    </source>
</evidence>
<feature type="transmembrane region" description="Helical" evidence="6">
    <location>
        <begin position="402"/>
        <end position="420"/>
    </location>
</feature>
<dbReference type="Gene3D" id="3.60.21.10">
    <property type="match status" value="1"/>
</dbReference>
<dbReference type="SUPFAM" id="SSF56300">
    <property type="entry name" value="Metallo-dependent phosphatases"/>
    <property type="match status" value="1"/>
</dbReference>
<evidence type="ECO:0000256" key="5">
    <source>
        <dbReference type="SAM" id="MobiDB-lite"/>
    </source>
</evidence>
<dbReference type="GO" id="GO:0016020">
    <property type="term" value="C:membrane"/>
    <property type="evidence" value="ECO:0007669"/>
    <property type="project" value="UniProtKB-SubCell"/>
</dbReference>
<reference evidence="8" key="1">
    <citation type="submission" date="2023-03" db="EMBL/GenBank/DDBJ databases">
        <title>Mating type loci evolution in Malassezia.</title>
        <authorList>
            <person name="Coelho M.A."/>
        </authorList>
    </citation>
    <scope>NUCLEOTIDE SEQUENCE</scope>
    <source>
        <strain evidence="8">CBS 11721</strain>
    </source>
</reference>
<dbReference type="EMBL" id="CP119881">
    <property type="protein sequence ID" value="WFD36820.1"/>
    <property type="molecule type" value="Genomic_DNA"/>
</dbReference>
<dbReference type="GO" id="GO:0016787">
    <property type="term" value="F:hydrolase activity"/>
    <property type="evidence" value="ECO:0007669"/>
    <property type="project" value="InterPro"/>
</dbReference>
<name>A0AAF0EU25_9BASI</name>
<dbReference type="InterPro" id="IPR029052">
    <property type="entry name" value="Metallo-depent_PP-like"/>
</dbReference>
<keyword evidence="9" id="KW-1185">Reference proteome</keyword>
<dbReference type="AlphaFoldDB" id="A0AAF0EU25"/>
<dbReference type="InterPro" id="IPR033308">
    <property type="entry name" value="PGAP5/Cdc1/Ted1"/>
</dbReference>
<feature type="transmembrane region" description="Helical" evidence="6">
    <location>
        <begin position="455"/>
        <end position="473"/>
    </location>
</feature>
<gene>
    <name evidence="8" type="ORF">MCUN1_003710</name>
</gene>